<name>A0A120G901_PSEFL</name>
<sequence length="56" mass="6357">MSRWRAPVAIRMPISRVRSRTVINMIFITPMPPTSSEIAAIEPSISDRVFWVRASA</sequence>
<dbReference type="AlphaFoldDB" id="A0A120G901"/>
<dbReference type="Proteomes" id="UP000061348">
    <property type="component" value="Unassembled WGS sequence"/>
</dbReference>
<reference evidence="1 2" key="1">
    <citation type="submission" date="2015-05" db="EMBL/GenBank/DDBJ databases">
        <title>A genomic and transcriptomic approach to investigate the blue pigment phenotype in Pseudomonas fluorescens.</title>
        <authorList>
            <person name="Andreani N.A."/>
            <person name="Cardazzo B."/>
        </authorList>
    </citation>
    <scope>NUCLEOTIDE SEQUENCE [LARGE SCALE GENOMIC DNA]</scope>
    <source>
        <strain evidence="1 2">Ps_22</strain>
    </source>
</reference>
<gene>
    <name evidence="1" type="ORF">PFLmoz3_00750</name>
</gene>
<evidence type="ECO:0000313" key="1">
    <source>
        <dbReference type="EMBL" id="KWV89637.1"/>
    </source>
</evidence>
<organism evidence="1 2">
    <name type="scientific">Pseudomonas fluorescens</name>
    <dbReference type="NCBI Taxonomy" id="294"/>
    <lineage>
        <taxon>Bacteria</taxon>
        <taxon>Pseudomonadati</taxon>
        <taxon>Pseudomonadota</taxon>
        <taxon>Gammaproteobacteria</taxon>
        <taxon>Pseudomonadales</taxon>
        <taxon>Pseudomonadaceae</taxon>
        <taxon>Pseudomonas</taxon>
    </lineage>
</organism>
<evidence type="ECO:0000313" key="2">
    <source>
        <dbReference type="Proteomes" id="UP000061348"/>
    </source>
</evidence>
<dbReference type="AntiFam" id="ANF00145">
    <property type="entry name" value="Shadow ORF (opposite macB)"/>
</dbReference>
<accession>A0A120G901</accession>
<proteinExistence type="predicted"/>
<protein>
    <submittedName>
        <fullName evidence="1">Uncharacterized protein</fullName>
    </submittedName>
</protein>
<dbReference type="PATRIC" id="fig|294.194.peg.852"/>
<dbReference type="EMBL" id="LCYA01000029">
    <property type="protein sequence ID" value="KWV89637.1"/>
    <property type="molecule type" value="Genomic_DNA"/>
</dbReference>
<comment type="caution">
    <text evidence="1">The sequence shown here is derived from an EMBL/GenBank/DDBJ whole genome shotgun (WGS) entry which is preliminary data.</text>
</comment>